<dbReference type="InterPro" id="IPR021833">
    <property type="entry name" value="DUF3425"/>
</dbReference>
<dbReference type="PANTHER" id="PTHR38116">
    <property type="entry name" value="CHROMOSOME 7, WHOLE GENOME SHOTGUN SEQUENCE"/>
    <property type="match status" value="1"/>
</dbReference>
<dbReference type="Proteomes" id="UP000326198">
    <property type="component" value="Unassembled WGS sequence"/>
</dbReference>
<dbReference type="OrthoDB" id="2245989at2759"/>
<keyword evidence="2" id="KW-1185">Reference proteome</keyword>
<dbReference type="Pfam" id="PF11905">
    <property type="entry name" value="DUF3425"/>
    <property type="match status" value="1"/>
</dbReference>
<proteinExistence type="predicted"/>
<accession>A0A5N7BFR0</accession>
<dbReference type="AlphaFoldDB" id="A0A5N7BFR0"/>
<gene>
    <name evidence="1" type="ORF">BDV26DRAFT_290380</name>
</gene>
<dbReference type="PANTHER" id="PTHR38116:SF8">
    <property type="entry name" value="BZIP DOMAIN-CONTAINING PROTEIN"/>
    <property type="match status" value="1"/>
</dbReference>
<protein>
    <recommendedName>
        <fullName evidence="3">BZIP domain-containing protein</fullName>
    </recommendedName>
</protein>
<reference evidence="1 2" key="1">
    <citation type="submission" date="2019-04" db="EMBL/GenBank/DDBJ databases">
        <title>Friends and foes A comparative genomics studyof 23 Aspergillus species from section Flavi.</title>
        <authorList>
            <consortium name="DOE Joint Genome Institute"/>
            <person name="Kjaerbolling I."/>
            <person name="Vesth T."/>
            <person name="Frisvad J.C."/>
            <person name="Nybo J.L."/>
            <person name="Theobald S."/>
            <person name="Kildgaard S."/>
            <person name="Isbrandt T."/>
            <person name="Kuo A."/>
            <person name="Sato A."/>
            <person name="Lyhne E.K."/>
            <person name="Kogle M.E."/>
            <person name="Wiebenga A."/>
            <person name="Kun R.S."/>
            <person name="Lubbers R.J."/>
            <person name="Makela M.R."/>
            <person name="Barry K."/>
            <person name="Chovatia M."/>
            <person name="Clum A."/>
            <person name="Daum C."/>
            <person name="Haridas S."/>
            <person name="He G."/>
            <person name="LaButti K."/>
            <person name="Lipzen A."/>
            <person name="Mondo S."/>
            <person name="Riley R."/>
            <person name="Salamov A."/>
            <person name="Simmons B.A."/>
            <person name="Magnuson J.K."/>
            <person name="Henrissat B."/>
            <person name="Mortensen U.H."/>
            <person name="Larsen T.O."/>
            <person name="Devries R.P."/>
            <person name="Grigoriev I.V."/>
            <person name="Machida M."/>
            <person name="Baker S.E."/>
            <person name="Andersen M.R."/>
        </authorList>
    </citation>
    <scope>NUCLEOTIDE SEQUENCE [LARGE SCALE GENOMIC DNA]</scope>
    <source>
        <strain evidence="1 2">IBT 29228</strain>
    </source>
</reference>
<dbReference type="EMBL" id="ML736181">
    <property type="protein sequence ID" value="KAE8380457.1"/>
    <property type="molecule type" value="Genomic_DNA"/>
</dbReference>
<evidence type="ECO:0008006" key="3">
    <source>
        <dbReference type="Google" id="ProtNLM"/>
    </source>
</evidence>
<organism evidence="1 2">
    <name type="scientific">Aspergillus bertholletiae</name>
    <dbReference type="NCBI Taxonomy" id="1226010"/>
    <lineage>
        <taxon>Eukaryota</taxon>
        <taxon>Fungi</taxon>
        <taxon>Dikarya</taxon>
        <taxon>Ascomycota</taxon>
        <taxon>Pezizomycotina</taxon>
        <taxon>Eurotiomycetes</taxon>
        <taxon>Eurotiomycetidae</taxon>
        <taxon>Eurotiales</taxon>
        <taxon>Aspergillaceae</taxon>
        <taxon>Aspergillus</taxon>
        <taxon>Aspergillus subgen. Circumdati</taxon>
    </lineage>
</organism>
<evidence type="ECO:0000313" key="2">
    <source>
        <dbReference type="Proteomes" id="UP000326198"/>
    </source>
</evidence>
<sequence>MPSLSSNSKNHIPVASILPQSREAYHEEMGPPMTTSNSKTSQLHCSTTNEDIVDPESDWHGITDRDERRCRQNRLNQRSYRKRQRFQVNNVAVILRSCNRDIDSSTKHRLLHLVTSAAYQNYIRGNLASDHLLTLTRANVYRAFLANITLLGLPVEGLCEANILSPFNLIGPAPPVLELLPQALSPTSTQRSCHHHPWVDFFPYPQVRDNLIRAQGRYDKHQFCLDILGFWDPGTPENMLLVWGEPCDPLSWEVTESFIKKWGWVIRGCPDIMYSTNQWRARRGENMIFRYL</sequence>
<name>A0A5N7BFR0_9EURO</name>
<evidence type="ECO:0000313" key="1">
    <source>
        <dbReference type="EMBL" id="KAE8380457.1"/>
    </source>
</evidence>